<evidence type="ECO:0000256" key="1">
    <source>
        <dbReference type="ARBA" id="ARBA00004141"/>
    </source>
</evidence>
<protein>
    <submittedName>
        <fullName evidence="7">MFS transporter</fullName>
    </submittedName>
</protein>
<evidence type="ECO:0000256" key="3">
    <source>
        <dbReference type="ARBA" id="ARBA00022989"/>
    </source>
</evidence>
<name>A0ABT1D0N5_9PROT</name>
<proteinExistence type="predicted"/>
<evidence type="ECO:0000259" key="6">
    <source>
        <dbReference type="PROSITE" id="PS50850"/>
    </source>
</evidence>
<dbReference type="InterPro" id="IPR011701">
    <property type="entry name" value="MFS"/>
</dbReference>
<dbReference type="InterPro" id="IPR005829">
    <property type="entry name" value="Sugar_transporter_CS"/>
</dbReference>
<comment type="subcellular location">
    <subcellularLocation>
        <location evidence="1">Membrane</location>
        <topology evidence="1">Multi-pass membrane protein</topology>
    </subcellularLocation>
</comment>
<gene>
    <name evidence="7" type="ORF">JYK14_04695</name>
</gene>
<dbReference type="RefSeq" id="WP_252952073.1">
    <property type="nucleotide sequence ID" value="NZ_JAFIRR010000027.1"/>
</dbReference>
<keyword evidence="2 5" id="KW-0812">Transmembrane</keyword>
<accession>A0ABT1D0N5</accession>
<dbReference type="PROSITE" id="PS00217">
    <property type="entry name" value="SUGAR_TRANSPORT_2"/>
    <property type="match status" value="1"/>
</dbReference>
<feature type="domain" description="Major facilitator superfamily (MFS) profile" evidence="6">
    <location>
        <begin position="15"/>
        <end position="406"/>
    </location>
</feature>
<dbReference type="SUPFAM" id="SSF103473">
    <property type="entry name" value="MFS general substrate transporter"/>
    <property type="match status" value="1"/>
</dbReference>
<comment type="caution">
    <text evidence="7">The sequence shown here is derived from an EMBL/GenBank/DDBJ whole genome shotgun (WGS) entry which is preliminary data.</text>
</comment>
<evidence type="ECO:0000256" key="5">
    <source>
        <dbReference type="SAM" id="Phobius"/>
    </source>
</evidence>
<dbReference type="InterPro" id="IPR020846">
    <property type="entry name" value="MFS_dom"/>
</dbReference>
<keyword evidence="3 5" id="KW-1133">Transmembrane helix</keyword>
<feature type="transmembrane region" description="Helical" evidence="5">
    <location>
        <begin position="264"/>
        <end position="285"/>
    </location>
</feature>
<dbReference type="PANTHER" id="PTHR23508:SF10">
    <property type="entry name" value="CARBOXYLIC ACID TRANSPORTER PROTEIN HOMOLOG"/>
    <property type="match status" value="1"/>
</dbReference>
<organism evidence="7 8">
    <name type="scientific">Siccirubricoccus soli</name>
    <dbReference type="NCBI Taxonomy" id="2899147"/>
    <lineage>
        <taxon>Bacteria</taxon>
        <taxon>Pseudomonadati</taxon>
        <taxon>Pseudomonadota</taxon>
        <taxon>Alphaproteobacteria</taxon>
        <taxon>Acetobacterales</taxon>
        <taxon>Roseomonadaceae</taxon>
        <taxon>Siccirubricoccus</taxon>
    </lineage>
</organism>
<evidence type="ECO:0000256" key="4">
    <source>
        <dbReference type="ARBA" id="ARBA00023136"/>
    </source>
</evidence>
<dbReference type="Pfam" id="PF07690">
    <property type="entry name" value="MFS_1"/>
    <property type="match status" value="1"/>
</dbReference>
<dbReference type="EMBL" id="JAFIRR010000027">
    <property type="protein sequence ID" value="MCO6415475.1"/>
    <property type="molecule type" value="Genomic_DNA"/>
</dbReference>
<dbReference type="CDD" id="cd17371">
    <property type="entry name" value="MFS_MucK"/>
    <property type="match status" value="1"/>
</dbReference>
<evidence type="ECO:0000313" key="8">
    <source>
        <dbReference type="Proteomes" id="UP001523392"/>
    </source>
</evidence>
<keyword evidence="4 5" id="KW-0472">Membrane</keyword>
<feature type="transmembrane region" description="Helical" evidence="5">
    <location>
        <begin position="139"/>
        <end position="163"/>
    </location>
</feature>
<dbReference type="PROSITE" id="PS00216">
    <property type="entry name" value="SUGAR_TRANSPORT_1"/>
    <property type="match status" value="1"/>
</dbReference>
<feature type="transmembrane region" description="Helical" evidence="5">
    <location>
        <begin position="81"/>
        <end position="100"/>
    </location>
</feature>
<dbReference type="Gene3D" id="1.20.1250.20">
    <property type="entry name" value="MFS general substrate transporter like domains"/>
    <property type="match status" value="2"/>
</dbReference>
<dbReference type="Proteomes" id="UP001523392">
    <property type="component" value="Unassembled WGS sequence"/>
</dbReference>
<feature type="transmembrane region" description="Helical" evidence="5">
    <location>
        <begin position="20"/>
        <end position="45"/>
    </location>
</feature>
<evidence type="ECO:0000256" key="2">
    <source>
        <dbReference type="ARBA" id="ARBA00022692"/>
    </source>
</evidence>
<dbReference type="PANTHER" id="PTHR23508">
    <property type="entry name" value="CARBOXYLIC ACID TRANSPORTER PROTEIN HOMOLOG"/>
    <property type="match status" value="1"/>
</dbReference>
<feature type="transmembrane region" description="Helical" evidence="5">
    <location>
        <begin position="51"/>
        <end position="69"/>
    </location>
</feature>
<dbReference type="InterPro" id="IPR036259">
    <property type="entry name" value="MFS_trans_sf"/>
</dbReference>
<feature type="transmembrane region" description="Helical" evidence="5">
    <location>
        <begin position="169"/>
        <end position="188"/>
    </location>
</feature>
<feature type="transmembrane region" description="Helical" evidence="5">
    <location>
        <begin position="317"/>
        <end position="335"/>
    </location>
</feature>
<evidence type="ECO:0000313" key="7">
    <source>
        <dbReference type="EMBL" id="MCO6415475.1"/>
    </source>
</evidence>
<dbReference type="PROSITE" id="PS50850">
    <property type="entry name" value="MFS"/>
    <property type="match status" value="1"/>
</dbReference>
<sequence>MLGWLRDLTDKERKTMVGCLGGWSLDALDVQIFSFVIPTLLTLWGISRADAGMLGTVTLLISAFGGWLAGALSDRYGRVRVLQITILWYAVFTFLCGFAQDFNQLFIFRALQGLGFGAEWSAGAVLMGEVIRDKYRGRAVGLVQSGWALGWGAAALLYTVIFAALPEAVAWKTMFWIGLAPALLVFYVRKHVDEPDVFIARQQAAAPKASPFGQLFTVLRPPYLGTTLKVALMVTGAQGGSYALSVWLPTFLRTERQLSVLNTGSYLLVHILGAWFGFLAGAYLADAIGRKRTFLLSAVGSAISVVAYVTLPISNELMLVLAAPLGFILYMMFSAMGPFMTELYPTEVRGTGQGFCYNVGRAIGALFPAMVGFLSQKLPLGTAIAIFAFAAYGVMVIGLLLLPETRGRQVASIAPAE</sequence>
<feature type="transmembrane region" description="Helical" evidence="5">
    <location>
        <begin position="380"/>
        <end position="402"/>
    </location>
</feature>
<feature type="transmembrane region" description="Helical" evidence="5">
    <location>
        <begin position="294"/>
        <end position="311"/>
    </location>
</feature>
<reference evidence="7 8" key="1">
    <citation type="submission" date="2021-12" db="EMBL/GenBank/DDBJ databases">
        <title>Siccirubricoccus leaddurans sp. nov., a high concentration Zn2+ tolerance bacterium.</title>
        <authorList>
            <person name="Cao Y."/>
        </authorList>
    </citation>
    <scope>NUCLEOTIDE SEQUENCE [LARGE SCALE GENOMIC DNA]</scope>
    <source>
        <strain evidence="7 8">KC 17139</strain>
    </source>
</reference>
<keyword evidence="8" id="KW-1185">Reference proteome</keyword>
<feature type="transmembrane region" description="Helical" evidence="5">
    <location>
        <begin position="230"/>
        <end position="252"/>
    </location>
</feature>